<feature type="region of interest" description="Disordered" evidence="7">
    <location>
        <begin position="38"/>
        <end position="80"/>
    </location>
</feature>
<keyword evidence="2 6" id="KW-0678">Repressor</keyword>
<dbReference type="KEGG" id="cmax:111471673"/>
<keyword evidence="9" id="KW-1185">Reference proteome</keyword>
<dbReference type="GeneID" id="111471673"/>
<dbReference type="GO" id="GO:0045892">
    <property type="term" value="P:negative regulation of DNA-templated transcription"/>
    <property type="evidence" value="ECO:0007669"/>
    <property type="project" value="UniProtKB-UniRule"/>
</dbReference>
<evidence type="ECO:0000256" key="7">
    <source>
        <dbReference type="SAM" id="MobiDB-lite"/>
    </source>
</evidence>
<dbReference type="PROSITE" id="PS51754">
    <property type="entry name" value="OVATE"/>
    <property type="match status" value="1"/>
</dbReference>
<keyword evidence="4 6" id="KW-0804">Transcription</keyword>
<evidence type="ECO:0000259" key="8">
    <source>
        <dbReference type="PROSITE" id="PS51754"/>
    </source>
</evidence>
<gene>
    <name evidence="10" type="primary">LOC111471673</name>
</gene>
<dbReference type="RefSeq" id="XP_022973166.1">
    <property type="nucleotide sequence ID" value="XM_023117398.1"/>
</dbReference>
<reference evidence="10" key="1">
    <citation type="submission" date="2025-08" db="UniProtKB">
        <authorList>
            <consortium name="RefSeq"/>
        </authorList>
    </citation>
    <scope>IDENTIFICATION</scope>
    <source>
        <tissue evidence="10">Young leaves</tissue>
    </source>
</reference>
<dbReference type="InterPro" id="IPR038933">
    <property type="entry name" value="Ovate"/>
</dbReference>
<dbReference type="PANTHER" id="PTHR33057:SF70">
    <property type="entry name" value="TRANSCRIPTION REPRESSOR-RELATED"/>
    <property type="match status" value="1"/>
</dbReference>
<dbReference type="Proteomes" id="UP000504608">
    <property type="component" value="Unplaced"/>
</dbReference>
<name>A0A6J1I7Y0_CUCMA</name>
<evidence type="ECO:0000313" key="10">
    <source>
        <dbReference type="RefSeq" id="XP_022973166.1"/>
    </source>
</evidence>
<dbReference type="AlphaFoldDB" id="A0A6J1I7Y0"/>
<organism evidence="9 10">
    <name type="scientific">Cucurbita maxima</name>
    <name type="common">Pumpkin</name>
    <name type="synonym">Winter squash</name>
    <dbReference type="NCBI Taxonomy" id="3661"/>
    <lineage>
        <taxon>Eukaryota</taxon>
        <taxon>Viridiplantae</taxon>
        <taxon>Streptophyta</taxon>
        <taxon>Embryophyta</taxon>
        <taxon>Tracheophyta</taxon>
        <taxon>Spermatophyta</taxon>
        <taxon>Magnoliopsida</taxon>
        <taxon>eudicotyledons</taxon>
        <taxon>Gunneridae</taxon>
        <taxon>Pentapetalae</taxon>
        <taxon>rosids</taxon>
        <taxon>fabids</taxon>
        <taxon>Cucurbitales</taxon>
        <taxon>Cucurbitaceae</taxon>
        <taxon>Cucurbiteae</taxon>
        <taxon>Cucurbita</taxon>
    </lineage>
</organism>
<keyword evidence="3 6" id="KW-0805">Transcription regulation</keyword>
<evidence type="ECO:0000256" key="4">
    <source>
        <dbReference type="ARBA" id="ARBA00023163"/>
    </source>
</evidence>
<evidence type="ECO:0000256" key="6">
    <source>
        <dbReference type="RuleBase" id="RU367028"/>
    </source>
</evidence>
<dbReference type="InterPro" id="IPR006458">
    <property type="entry name" value="Ovate_C"/>
</dbReference>
<sequence>MSNRMKKFSISIFSPTAGCGGCGKPKLSDIVEPDKKRTAAFFNPDRHHPKSRFSSSSSSRQNGGLSLDDEDCSSTTRSTGIQSPVAISIPNSIAIEKNSNNPYNDFRQSILEMIIEKRIYSTNGRQELLNCFLQLNSSYHHEIIVRAFTEVSNEFTSHRL</sequence>
<protein>
    <recommendedName>
        <fullName evidence="6">Transcription repressor</fullName>
    </recommendedName>
    <alternativeName>
        <fullName evidence="6">Ovate family protein</fullName>
    </alternativeName>
</protein>
<feature type="domain" description="OVATE" evidence="8">
    <location>
        <begin position="95"/>
        <end position="154"/>
    </location>
</feature>
<keyword evidence="5 6" id="KW-0539">Nucleus</keyword>
<accession>A0A6J1I7Y0</accession>
<comment type="function">
    <text evidence="6">Transcriptional repressor that regulates multiple aspects of plant growth and development.</text>
</comment>
<comment type="subcellular location">
    <subcellularLocation>
        <location evidence="1 6">Nucleus</location>
    </subcellularLocation>
</comment>
<evidence type="ECO:0000256" key="2">
    <source>
        <dbReference type="ARBA" id="ARBA00022491"/>
    </source>
</evidence>
<evidence type="ECO:0000256" key="3">
    <source>
        <dbReference type="ARBA" id="ARBA00023015"/>
    </source>
</evidence>
<proteinExistence type="predicted"/>
<dbReference type="Pfam" id="PF04844">
    <property type="entry name" value="Ovate"/>
    <property type="match status" value="1"/>
</dbReference>
<evidence type="ECO:0000256" key="1">
    <source>
        <dbReference type="ARBA" id="ARBA00004123"/>
    </source>
</evidence>
<dbReference type="NCBIfam" id="TIGR01568">
    <property type="entry name" value="A_thal_3678"/>
    <property type="match status" value="1"/>
</dbReference>
<dbReference type="PANTHER" id="PTHR33057">
    <property type="entry name" value="TRANSCRIPTION REPRESSOR OFP7-RELATED"/>
    <property type="match status" value="1"/>
</dbReference>
<dbReference type="OrthoDB" id="1928390at2759"/>
<evidence type="ECO:0000256" key="5">
    <source>
        <dbReference type="ARBA" id="ARBA00023242"/>
    </source>
</evidence>
<dbReference type="GO" id="GO:0005634">
    <property type="term" value="C:nucleus"/>
    <property type="evidence" value="ECO:0007669"/>
    <property type="project" value="UniProtKB-SubCell"/>
</dbReference>
<evidence type="ECO:0000313" key="9">
    <source>
        <dbReference type="Proteomes" id="UP000504608"/>
    </source>
</evidence>